<dbReference type="PANTHER" id="PTHR11839:SF18">
    <property type="entry name" value="NUDIX HYDROLASE DOMAIN-CONTAINING PROTEIN"/>
    <property type="match status" value="1"/>
</dbReference>
<dbReference type="Gene3D" id="3.90.79.10">
    <property type="entry name" value="Nucleoside Triphosphate Pyrophosphohydrolase"/>
    <property type="match status" value="1"/>
</dbReference>
<feature type="domain" description="Nudix hydrolase" evidence="8">
    <location>
        <begin position="36"/>
        <end position="173"/>
    </location>
</feature>
<dbReference type="GO" id="GO:0016787">
    <property type="term" value="F:hydrolase activity"/>
    <property type="evidence" value="ECO:0007669"/>
    <property type="project" value="UniProtKB-KW"/>
</dbReference>
<gene>
    <name evidence="9" type="ORF">SAMN05192580_3514</name>
</gene>
<evidence type="ECO:0000256" key="3">
    <source>
        <dbReference type="ARBA" id="ARBA00007275"/>
    </source>
</evidence>
<dbReference type="Proteomes" id="UP000198824">
    <property type="component" value="Unassembled WGS sequence"/>
</dbReference>
<evidence type="ECO:0000256" key="1">
    <source>
        <dbReference type="ARBA" id="ARBA00000847"/>
    </source>
</evidence>
<dbReference type="GO" id="GO:0019693">
    <property type="term" value="P:ribose phosphate metabolic process"/>
    <property type="evidence" value="ECO:0007669"/>
    <property type="project" value="TreeGrafter"/>
</dbReference>
<evidence type="ECO:0000256" key="7">
    <source>
        <dbReference type="ARBA" id="ARBA00032272"/>
    </source>
</evidence>
<dbReference type="STRING" id="1166337.SAMN05192580_3514"/>
<reference evidence="9 10" key="1">
    <citation type="submission" date="2016-10" db="EMBL/GenBank/DDBJ databases">
        <authorList>
            <person name="de Groot N.N."/>
        </authorList>
    </citation>
    <scope>NUCLEOTIDE SEQUENCE [LARGE SCALE GENOMIC DNA]</scope>
    <source>
        <strain evidence="9 10">S5-249</strain>
    </source>
</reference>
<comment type="cofactor">
    <cofactor evidence="2">
        <name>Mg(2+)</name>
        <dbReference type="ChEBI" id="CHEBI:18420"/>
    </cofactor>
</comment>
<dbReference type="AlphaFoldDB" id="A0A1I6M5R0"/>
<comment type="catalytic activity">
    <reaction evidence="1">
        <text>GDP-alpha-D-mannose + H2O = alpha-D-mannose 1-phosphate + GMP + 2 H(+)</text>
        <dbReference type="Rhea" id="RHEA:27978"/>
        <dbReference type="ChEBI" id="CHEBI:15377"/>
        <dbReference type="ChEBI" id="CHEBI:15378"/>
        <dbReference type="ChEBI" id="CHEBI:57527"/>
        <dbReference type="ChEBI" id="CHEBI:58115"/>
        <dbReference type="ChEBI" id="CHEBI:58409"/>
    </reaction>
</comment>
<evidence type="ECO:0000259" key="8">
    <source>
        <dbReference type="PROSITE" id="PS51462"/>
    </source>
</evidence>
<dbReference type="EMBL" id="FOZG01000003">
    <property type="protein sequence ID" value="SFS11047.1"/>
    <property type="molecule type" value="Genomic_DNA"/>
</dbReference>
<evidence type="ECO:0000256" key="6">
    <source>
        <dbReference type="ARBA" id="ARBA00032162"/>
    </source>
</evidence>
<protein>
    <recommendedName>
        <fullName evidence="4">GDP-mannose pyrophosphatase</fullName>
    </recommendedName>
    <alternativeName>
        <fullName evidence="6">GDP-mannose hydrolase</fullName>
    </alternativeName>
    <alternativeName>
        <fullName evidence="7">GDPMK</fullName>
    </alternativeName>
</protein>
<dbReference type="InterPro" id="IPR015797">
    <property type="entry name" value="NUDIX_hydrolase-like_dom_sf"/>
</dbReference>
<name>A0A1I6M5R0_9SPHN</name>
<keyword evidence="5" id="KW-0378">Hydrolase</keyword>
<keyword evidence="10" id="KW-1185">Reference proteome</keyword>
<dbReference type="PROSITE" id="PS00893">
    <property type="entry name" value="NUDIX_BOX"/>
    <property type="match status" value="1"/>
</dbReference>
<dbReference type="GO" id="GO:0005829">
    <property type="term" value="C:cytosol"/>
    <property type="evidence" value="ECO:0007669"/>
    <property type="project" value="TreeGrafter"/>
</dbReference>
<accession>A0A1I6M5R0</accession>
<dbReference type="Pfam" id="PF00293">
    <property type="entry name" value="NUDIX"/>
    <property type="match status" value="1"/>
</dbReference>
<evidence type="ECO:0000256" key="2">
    <source>
        <dbReference type="ARBA" id="ARBA00001946"/>
    </source>
</evidence>
<organism evidence="9 10">
    <name type="scientific">Sphingomonas jatrophae</name>
    <dbReference type="NCBI Taxonomy" id="1166337"/>
    <lineage>
        <taxon>Bacteria</taxon>
        <taxon>Pseudomonadati</taxon>
        <taxon>Pseudomonadota</taxon>
        <taxon>Alphaproteobacteria</taxon>
        <taxon>Sphingomonadales</taxon>
        <taxon>Sphingomonadaceae</taxon>
        <taxon>Sphingomonas</taxon>
    </lineage>
</organism>
<dbReference type="PANTHER" id="PTHR11839">
    <property type="entry name" value="UDP/ADP-SUGAR PYROPHOSPHATASE"/>
    <property type="match status" value="1"/>
</dbReference>
<evidence type="ECO:0000256" key="4">
    <source>
        <dbReference type="ARBA" id="ARBA00016377"/>
    </source>
</evidence>
<evidence type="ECO:0000313" key="9">
    <source>
        <dbReference type="EMBL" id="SFS11047.1"/>
    </source>
</evidence>
<dbReference type="InterPro" id="IPR020084">
    <property type="entry name" value="NUDIX_hydrolase_CS"/>
</dbReference>
<comment type="similarity">
    <text evidence="3">Belongs to the Nudix hydrolase family. NudK subfamily.</text>
</comment>
<evidence type="ECO:0000256" key="5">
    <source>
        <dbReference type="ARBA" id="ARBA00022801"/>
    </source>
</evidence>
<dbReference type="PROSITE" id="PS51462">
    <property type="entry name" value="NUDIX"/>
    <property type="match status" value="1"/>
</dbReference>
<dbReference type="GO" id="GO:0006753">
    <property type="term" value="P:nucleoside phosphate metabolic process"/>
    <property type="evidence" value="ECO:0007669"/>
    <property type="project" value="TreeGrafter"/>
</dbReference>
<dbReference type="SUPFAM" id="SSF55811">
    <property type="entry name" value="Nudix"/>
    <property type="match status" value="1"/>
</dbReference>
<dbReference type="InterPro" id="IPR000086">
    <property type="entry name" value="NUDIX_hydrolase_dom"/>
</dbReference>
<dbReference type="RefSeq" id="WP_165611353.1">
    <property type="nucleotide sequence ID" value="NZ_FOZG01000003.1"/>
</dbReference>
<sequence>MNDAILGSRILYQGWLTLRMLQLRLSGDECERTLIEHPSGSALLAFDPARRVATVLTQTRYAPLFLGVPPLAEAVGGVGEAEPPAETARREALEEIGLSLHAVEPVGHVWMTPSTTTERVHLFLAEYGPEDRIEQGGGAAGEQEDIAFSERPLAELWADTQSGRVTDAKLFMLLHALRVRRPDLFEAD</sequence>
<proteinExistence type="inferred from homology"/>
<evidence type="ECO:0000313" key="10">
    <source>
        <dbReference type="Proteomes" id="UP000198824"/>
    </source>
</evidence>